<evidence type="ECO:0000256" key="1">
    <source>
        <dbReference type="SAM" id="MobiDB-lite"/>
    </source>
</evidence>
<accession>A0ABD3PMH0</accession>
<dbReference type="AlphaFoldDB" id="A0ABD3PMH0"/>
<evidence type="ECO:0000256" key="2">
    <source>
        <dbReference type="SAM" id="SignalP"/>
    </source>
</evidence>
<evidence type="ECO:0000313" key="3">
    <source>
        <dbReference type="EMBL" id="KAL3788914.1"/>
    </source>
</evidence>
<feature type="region of interest" description="Disordered" evidence="1">
    <location>
        <begin position="108"/>
        <end position="156"/>
    </location>
</feature>
<sequence>MKSTILYLLVASSLAASTHVLTDVARVGGSYPNYLSDECYYMSKRQCRNIPGCEYDAYEGCISSDDSYDNDFGYEVDNDECSGLSRRMCRSTTGCEYSRLDGCVSSGSEDDYQGGMNNNNGESEVEELTPPKPDMDPPKGWSKMKSTRSPRGGGPGMHTSCACMLPLPWWSGMEGGFWCFCI</sequence>
<feature type="signal peptide" evidence="2">
    <location>
        <begin position="1"/>
        <end position="15"/>
    </location>
</feature>
<dbReference type="EMBL" id="JALLPJ020000546">
    <property type="protein sequence ID" value="KAL3788914.1"/>
    <property type="molecule type" value="Genomic_DNA"/>
</dbReference>
<gene>
    <name evidence="3" type="ORF">ACHAWO_001545</name>
</gene>
<proteinExistence type="predicted"/>
<reference evidence="3 4" key="1">
    <citation type="submission" date="2024-10" db="EMBL/GenBank/DDBJ databases">
        <title>Updated reference genomes for cyclostephanoid diatoms.</title>
        <authorList>
            <person name="Roberts W.R."/>
            <person name="Alverson A.J."/>
        </authorList>
    </citation>
    <scope>NUCLEOTIDE SEQUENCE [LARGE SCALE GENOMIC DNA]</scope>
    <source>
        <strain evidence="3 4">AJA010-31</strain>
    </source>
</reference>
<protein>
    <submittedName>
        <fullName evidence="3">Uncharacterized protein</fullName>
    </submittedName>
</protein>
<evidence type="ECO:0000313" key="4">
    <source>
        <dbReference type="Proteomes" id="UP001530400"/>
    </source>
</evidence>
<dbReference type="Proteomes" id="UP001530400">
    <property type="component" value="Unassembled WGS sequence"/>
</dbReference>
<name>A0ABD3PMH0_9STRA</name>
<keyword evidence="2" id="KW-0732">Signal</keyword>
<comment type="caution">
    <text evidence="3">The sequence shown here is derived from an EMBL/GenBank/DDBJ whole genome shotgun (WGS) entry which is preliminary data.</text>
</comment>
<keyword evidence="4" id="KW-1185">Reference proteome</keyword>
<organism evidence="3 4">
    <name type="scientific">Cyclotella atomus</name>
    <dbReference type="NCBI Taxonomy" id="382360"/>
    <lineage>
        <taxon>Eukaryota</taxon>
        <taxon>Sar</taxon>
        <taxon>Stramenopiles</taxon>
        <taxon>Ochrophyta</taxon>
        <taxon>Bacillariophyta</taxon>
        <taxon>Coscinodiscophyceae</taxon>
        <taxon>Thalassiosirophycidae</taxon>
        <taxon>Stephanodiscales</taxon>
        <taxon>Stephanodiscaceae</taxon>
        <taxon>Cyclotella</taxon>
    </lineage>
</organism>
<feature type="chain" id="PRO_5044794173" evidence="2">
    <location>
        <begin position="16"/>
        <end position="182"/>
    </location>
</feature>